<feature type="domain" description="Helix-turn-helix" evidence="2">
    <location>
        <begin position="4"/>
        <end position="50"/>
    </location>
</feature>
<evidence type="ECO:0000259" key="1">
    <source>
        <dbReference type="Pfam" id="PF12727"/>
    </source>
</evidence>
<evidence type="ECO:0000259" key="2">
    <source>
        <dbReference type="Pfam" id="PF12728"/>
    </source>
</evidence>
<protein>
    <submittedName>
        <fullName evidence="3">Helix-turn-helix domain-containing protein</fullName>
    </submittedName>
</protein>
<organism evidence="3 4">
    <name type="scientific">Xanthobacter autotrophicus</name>
    <dbReference type="NCBI Taxonomy" id="280"/>
    <lineage>
        <taxon>Bacteria</taxon>
        <taxon>Pseudomonadati</taxon>
        <taxon>Pseudomonadota</taxon>
        <taxon>Alphaproteobacteria</taxon>
        <taxon>Hyphomicrobiales</taxon>
        <taxon>Xanthobacteraceae</taxon>
        <taxon>Xanthobacter</taxon>
    </lineage>
</organism>
<evidence type="ECO:0000313" key="3">
    <source>
        <dbReference type="EMBL" id="TLX41949.1"/>
    </source>
</evidence>
<dbReference type="GO" id="GO:0003677">
    <property type="term" value="F:DNA binding"/>
    <property type="evidence" value="ECO:0007669"/>
    <property type="project" value="InterPro"/>
</dbReference>
<dbReference type="AlphaFoldDB" id="A0A6C1KCF9"/>
<name>A0A6C1KCF9_XANAU</name>
<dbReference type="SUPFAM" id="SSF46955">
    <property type="entry name" value="Putative DNA-binding domain"/>
    <property type="match status" value="1"/>
</dbReference>
<feature type="domain" description="PBP" evidence="1">
    <location>
        <begin position="90"/>
        <end position="268"/>
    </location>
</feature>
<evidence type="ECO:0000313" key="4">
    <source>
        <dbReference type="Proteomes" id="UP000305131"/>
    </source>
</evidence>
<gene>
    <name evidence="3" type="ORF">FBQ73_16445</name>
</gene>
<dbReference type="NCBIfam" id="TIGR01764">
    <property type="entry name" value="excise"/>
    <property type="match status" value="1"/>
</dbReference>
<dbReference type="PANTHER" id="PTHR38431">
    <property type="entry name" value="BLL2305 PROTEIN"/>
    <property type="match status" value="1"/>
</dbReference>
<dbReference type="InterPro" id="IPR009061">
    <property type="entry name" value="DNA-bd_dom_put_sf"/>
</dbReference>
<proteinExistence type="predicted"/>
<dbReference type="PANTHER" id="PTHR38431:SF1">
    <property type="entry name" value="BLL2305 PROTEIN"/>
    <property type="match status" value="1"/>
</dbReference>
<dbReference type="RefSeq" id="WP_138400810.1">
    <property type="nucleotide sequence ID" value="NZ_JBAFVI010000005.1"/>
</dbReference>
<sequence length="296" mass="32860">MSDFLTTRELAALLRVKERKVYDLVATGTLPVRRVTGKLLFPRKEIETWLGATPEAREGDEAPAPGEHAQLPLILAGGHDPLLEWALRESRSGIAAFLDGALDGLARAERGECIAVGLHIPDAQGWNVGTVEGRFCREPWVLIEWARRVRGLIYRPDNARPPKNLKDVRGLRFQARQPEAGSELVLDRLLSAEKMTRADLRVVDTIERSETDLALAIATGRADVGLGIAAAARLHNLDFLPLLEERFDLLVWRKSYFDPPFQKLVAFCRAPLFETRAADLGGYDVSGFGTVHFNCC</sequence>
<dbReference type="OrthoDB" id="9805928at2"/>
<dbReference type="Pfam" id="PF12727">
    <property type="entry name" value="PBP_like"/>
    <property type="match status" value="1"/>
</dbReference>
<reference evidence="3 4" key="1">
    <citation type="submission" date="2019-05" db="EMBL/GenBank/DDBJ databases">
        <authorList>
            <person name="Zhou X."/>
        </authorList>
    </citation>
    <scope>NUCLEOTIDE SEQUENCE [LARGE SCALE GENOMIC DNA]</scope>
    <source>
        <strain evidence="3 4">DSM 432</strain>
    </source>
</reference>
<dbReference type="EMBL" id="VAUP01000035">
    <property type="protein sequence ID" value="TLX41949.1"/>
    <property type="molecule type" value="Genomic_DNA"/>
</dbReference>
<dbReference type="GeneID" id="95775044"/>
<dbReference type="InterPro" id="IPR041657">
    <property type="entry name" value="HTH_17"/>
</dbReference>
<comment type="caution">
    <text evidence="3">The sequence shown here is derived from an EMBL/GenBank/DDBJ whole genome shotgun (WGS) entry which is preliminary data.</text>
</comment>
<dbReference type="InterPro" id="IPR010093">
    <property type="entry name" value="SinI_DNA-bd"/>
</dbReference>
<dbReference type="Proteomes" id="UP000305131">
    <property type="component" value="Unassembled WGS sequence"/>
</dbReference>
<dbReference type="InterPro" id="IPR024370">
    <property type="entry name" value="PBP_domain"/>
</dbReference>
<accession>A0A6C1KCF9</accession>
<dbReference type="Pfam" id="PF12728">
    <property type="entry name" value="HTH_17"/>
    <property type="match status" value="1"/>
</dbReference>